<gene>
    <name evidence="8" type="primary">yedK_7</name>
    <name evidence="8" type="ORF">GALL_415230</name>
</gene>
<comment type="caution">
    <text evidence="8">The sequence shown here is derived from an EMBL/GenBank/DDBJ whole genome shotgun (WGS) entry which is preliminary data.</text>
</comment>
<protein>
    <submittedName>
        <fullName evidence="8">Putative SOS response-associated peptidase YedK</fullName>
        <ecNumber evidence="8">3.4.-.-</ecNumber>
    </submittedName>
</protein>
<dbReference type="InterPro" id="IPR003738">
    <property type="entry name" value="SRAP"/>
</dbReference>
<evidence type="ECO:0000256" key="6">
    <source>
        <dbReference type="ARBA" id="ARBA00023125"/>
    </source>
</evidence>
<accession>A0A1J5QL92</accession>
<dbReference type="GO" id="GO:0006508">
    <property type="term" value="P:proteolysis"/>
    <property type="evidence" value="ECO:0007669"/>
    <property type="project" value="UniProtKB-KW"/>
</dbReference>
<dbReference type="GO" id="GO:0016829">
    <property type="term" value="F:lyase activity"/>
    <property type="evidence" value="ECO:0007669"/>
    <property type="project" value="UniProtKB-KW"/>
</dbReference>
<dbReference type="PANTHER" id="PTHR13604">
    <property type="entry name" value="DC12-RELATED"/>
    <property type="match status" value="1"/>
</dbReference>
<comment type="similarity">
    <text evidence="1">Belongs to the SOS response-associated peptidase family.</text>
</comment>
<evidence type="ECO:0000256" key="5">
    <source>
        <dbReference type="ARBA" id="ARBA00023124"/>
    </source>
</evidence>
<evidence type="ECO:0000256" key="4">
    <source>
        <dbReference type="ARBA" id="ARBA00022801"/>
    </source>
</evidence>
<dbReference type="InterPro" id="IPR036590">
    <property type="entry name" value="SRAP-like"/>
</dbReference>
<evidence type="ECO:0000256" key="1">
    <source>
        <dbReference type="ARBA" id="ARBA00008136"/>
    </source>
</evidence>
<dbReference type="SUPFAM" id="SSF143081">
    <property type="entry name" value="BB1717-like"/>
    <property type="match status" value="1"/>
</dbReference>
<keyword evidence="2" id="KW-0645">Protease</keyword>
<dbReference type="EMBL" id="MLJW01001772">
    <property type="protein sequence ID" value="OIQ76789.1"/>
    <property type="molecule type" value="Genomic_DNA"/>
</dbReference>
<dbReference type="EC" id="3.4.-.-" evidence="8"/>
<evidence type="ECO:0000256" key="3">
    <source>
        <dbReference type="ARBA" id="ARBA00022763"/>
    </source>
</evidence>
<keyword evidence="5" id="KW-0190">Covalent protein-DNA linkage</keyword>
<keyword evidence="6" id="KW-0238">DNA-binding</keyword>
<reference evidence="8" key="1">
    <citation type="submission" date="2016-10" db="EMBL/GenBank/DDBJ databases">
        <title>Sequence of Gallionella enrichment culture.</title>
        <authorList>
            <person name="Poehlein A."/>
            <person name="Muehling M."/>
            <person name="Daniel R."/>
        </authorList>
    </citation>
    <scope>NUCLEOTIDE SEQUENCE</scope>
</reference>
<evidence type="ECO:0000256" key="2">
    <source>
        <dbReference type="ARBA" id="ARBA00022670"/>
    </source>
</evidence>
<proteinExistence type="inferred from homology"/>
<keyword evidence="4 8" id="KW-0378">Hydrolase</keyword>
<dbReference type="Pfam" id="PF02586">
    <property type="entry name" value="SRAP"/>
    <property type="match status" value="1"/>
</dbReference>
<dbReference type="AlphaFoldDB" id="A0A1J5QL92"/>
<dbReference type="GO" id="GO:0106300">
    <property type="term" value="P:protein-DNA covalent cross-linking repair"/>
    <property type="evidence" value="ECO:0007669"/>
    <property type="project" value="InterPro"/>
</dbReference>
<dbReference type="GO" id="GO:0008233">
    <property type="term" value="F:peptidase activity"/>
    <property type="evidence" value="ECO:0007669"/>
    <property type="project" value="UniProtKB-KW"/>
</dbReference>
<keyword evidence="3" id="KW-0227">DNA damage</keyword>
<dbReference type="GO" id="GO:0003697">
    <property type="term" value="F:single-stranded DNA binding"/>
    <property type="evidence" value="ECO:0007669"/>
    <property type="project" value="InterPro"/>
</dbReference>
<evidence type="ECO:0000313" key="8">
    <source>
        <dbReference type="EMBL" id="OIQ76789.1"/>
    </source>
</evidence>
<name>A0A1J5QL92_9ZZZZ</name>
<organism evidence="8">
    <name type="scientific">mine drainage metagenome</name>
    <dbReference type="NCBI Taxonomy" id="410659"/>
    <lineage>
        <taxon>unclassified sequences</taxon>
        <taxon>metagenomes</taxon>
        <taxon>ecological metagenomes</taxon>
    </lineage>
</organism>
<dbReference type="Gene3D" id="3.90.1680.10">
    <property type="entry name" value="SOS response associated peptidase-like"/>
    <property type="match status" value="1"/>
</dbReference>
<evidence type="ECO:0000256" key="7">
    <source>
        <dbReference type="ARBA" id="ARBA00023239"/>
    </source>
</evidence>
<dbReference type="PANTHER" id="PTHR13604:SF0">
    <property type="entry name" value="ABASIC SITE PROCESSING PROTEIN HMCES"/>
    <property type="match status" value="1"/>
</dbReference>
<keyword evidence="7" id="KW-0456">Lyase</keyword>
<sequence>MCGRYVLRSPPARLREQFAAEFDAPDSHWVPRYNVAPLQFAPVLRALDGCRRIEALRWGLVPSWAGDPAIAARLINARAETVATKPSFRAAYKARRCIVPADGFYEWQPREGFKQPFYISRRDGRLLALAGLWEHWSRPPHPPLLSFTVLTTEANAWMRPLHERMPVMLADEAACATWLDASSRADALAALLGAAPDDALQAWEVDRAVGNARRDGAELIDALAPYSG</sequence>